<reference evidence="1 2" key="1">
    <citation type="journal article" date="2023" name="G3 (Bethesda)">
        <title>A chromosome-length genome assembly and annotation of blackberry (Rubus argutus, cv. 'Hillquist').</title>
        <authorList>
            <person name="Bruna T."/>
            <person name="Aryal R."/>
            <person name="Dudchenko O."/>
            <person name="Sargent D.J."/>
            <person name="Mead D."/>
            <person name="Buti M."/>
            <person name="Cavallini A."/>
            <person name="Hytonen T."/>
            <person name="Andres J."/>
            <person name="Pham M."/>
            <person name="Weisz D."/>
            <person name="Mascagni F."/>
            <person name="Usai G."/>
            <person name="Natali L."/>
            <person name="Bassil N."/>
            <person name="Fernandez G.E."/>
            <person name="Lomsadze A."/>
            <person name="Armour M."/>
            <person name="Olukolu B."/>
            <person name="Poorten T."/>
            <person name="Britton C."/>
            <person name="Davik J."/>
            <person name="Ashrafi H."/>
            <person name="Aiden E.L."/>
            <person name="Borodovsky M."/>
            <person name="Worthington M."/>
        </authorList>
    </citation>
    <scope>NUCLEOTIDE SEQUENCE [LARGE SCALE GENOMIC DNA]</scope>
    <source>
        <strain evidence="1">PI 553951</strain>
    </source>
</reference>
<dbReference type="Proteomes" id="UP001457282">
    <property type="component" value="Unassembled WGS sequence"/>
</dbReference>
<organism evidence="1 2">
    <name type="scientific">Rubus argutus</name>
    <name type="common">Southern blackberry</name>
    <dbReference type="NCBI Taxonomy" id="59490"/>
    <lineage>
        <taxon>Eukaryota</taxon>
        <taxon>Viridiplantae</taxon>
        <taxon>Streptophyta</taxon>
        <taxon>Embryophyta</taxon>
        <taxon>Tracheophyta</taxon>
        <taxon>Spermatophyta</taxon>
        <taxon>Magnoliopsida</taxon>
        <taxon>eudicotyledons</taxon>
        <taxon>Gunneridae</taxon>
        <taxon>Pentapetalae</taxon>
        <taxon>rosids</taxon>
        <taxon>fabids</taxon>
        <taxon>Rosales</taxon>
        <taxon>Rosaceae</taxon>
        <taxon>Rosoideae</taxon>
        <taxon>Rosoideae incertae sedis</taxon>
        <taxon>Rubus</taxon>
    </lineage>
</organism>
<dbReference type="PANTHER" id="PTHR36020">
    <property type="entry name" value="TRANSMEMBRANE PROTEIN"/>
    <property type="match status" value="1"/>
</dbReference>
<dbReference type="EMBL" id="JBEDUW010000006">
    <property type="protein sequence ID" value="KAK9919829.1"/>
    <property type="molecule type" value="Genomic_DNA"/>
</dbReference>
<name>A0AAW1W8N3_RUBAR</name>
<proteinExistence type="predicted"/>
<protein>
    <submittedName>
        <fullName evidence="1">Uncharacterized protein</fullName>
    </submittedName>
</protein>
<evidence type="ECO:0000313" key="2">
    <source>
        <dbReference type="Proteomes" id="UP001457282"/>
    </source>
</evidence>
<accession>A0AAW1W8N3</accession>
<sequence length="514" mass="57607">MALAFTWQRQNLWPFSGLHSDDLRVSYELVHKLPIPEDTKKFVFAVREPETQSVIYILSVQRLSEWSAWDAEHLIREIRPDAVIVKGDSSTVKAMKTEEETLGVENPVPTSTFEVLKRCFKMKVNANTFQDVALWLVVQDIFGVGWTGHFLAAKRAAQQAGSSFMVLEPPLVLTDSNTTSSTADGELNVVSMFQDLSSGLVPRNVQCKWSRVSNVGSNLKEIDQAAQCTYEVPQFAQSVHSFFVRIHDVYVDDTPSMRSALAHVQQIFDHVNRGEAVDSQAISQVYPFRKAMEGLRIRLNDAGQLPIYRKNSILNKSEFSKLALEDKSHALSAEALRSLTKKFKTIVAVVDVQDLPGLRKYWYTPIPPEYKELVAQIVTNYEGEEAAGAISEGSSFSELVRASIIMNVKVKLKIPTTSDYVIRAAQNTSLWAVRTAFYEVMRTRKAQLRPMGRFLVSVEIHTRLLKHKAGIKCAVDSLPAAPSVARLGRGIKSLSHASQVVKYIEESLGFSRRT</sequence>
<gene>
    <name evidence="1" type="ORF">M0R45_028404</name>
</gene>
<dbReference type="PANTHER" id="PTHR36020:SF1">
    <property type="entry name" value="TRANSMEMBRANE PROTEIN"/>
    <property type="match status" value="1"/>
</dbReference>
<dbReference type="AlphaFoldDB" id="A0AAW1W8N3"/>
<comment type="caution">
    <text evidence="1">The sequence shown here is derived from an EMBL/GenBank/DDBJ whole genome shotgun (WGS) entry which is preliminary data.</text>
</comment>
<evidence type="ECO:0000313" key="1">
    <source>
        <dbReference type="EMBL" id="KAK9919829.1"/>
    </source>
</evidence>
<keyword evidence="2" id="KW-1185">Reference proteome</keyword>